<keyword evidence="3" id="KW-1003">Cell membrane</keyword>
<accession>A0A7H1M8R4</accession>
<dbReference type="GO" id="GO:0008234">
    <property type="term" value="F:cysteine-type peptidase activity"/>
    <property type="evidence" value="ECO:0007669"/>
    <property type="project" value="InterPro"/>
</dbReference>
<dbReference type="InterPro" id="IPR003439">
    <property type="entry name" value="ABC_transporter-like_ATP-bd"/>
</dbReference>
<keyword evidence="6" id="KW-0547">Nucleotide-binding</keyword>
<evidence type="ECO:0000256" key="7">
    <source>
        <dbReference type="ARBA" id="ARBA00022840"/>
    </source>
</evidence>
<dbReference type="InterPro" id="IPR017871">
    <property type="entry name" value="ABC_transporter-like_CS"/>
</dbReference>
<evidence type="ECO:0000256" key="9">
    <source>
        <dbReference type="ARBA" id="ARBA00023136"/>
    </source>
</evidence>
<dbReference type="GO" id="GO:0016887">
    <property type="term" value="F:ATP hydrolysis activity"/>
    <property type="evidence" value="ECO:0007669"/>
    <property type="project" value="InterPro"/>
</dbReference>
<dbReference type="InterPro" id="IPR003593">
    <property type="entry name" value="AAA+_ATPase"/>
</dbReference>
<dbReference type="PANTHER" id="PTHR24221">
    <property type="entry name" value="ATP-BINDING CASSETTE SUB-FAMILY B"/>
    <property type="match status" value="1"/>
</dbReference>
<evidence type="ECO:0000259" key="15">
    <source>
        <dbReference type="PROSITE" id="PS50929"/>
    </source>
</evidence>
<keyword evidence="9 13" id="KW-0472">Membrane</keyword>
<feature type="transmembrane region" description="Helical" evidence="13">
    <location>
        <begin position="311"/>
        <end position="331"/>
    </location>
</feature>
<dbReference type="PROSITE" id="PS50893">
    <property type="entry name" value="ABC_TRANSPORTER_2"/>
    <property type="match status" value="1"/>
</dbReference>
<dbReference type="PROSITE" id="PS50929">
    <property type="entry name" value="ABC_TM1F"/>
    <property type="match status" value="1"/>
</dbReference>
<dbReference type="GO" id="GO:0140359">
    <property type="term" value="F:ABC-type transporter activity"/>
    <property type="evidence" value="ECO:0007669"/>
    <property type="project" value="InterPro"/>
</dbReference>
<dbReference type="InterPro" id="IPR036640">
    <property type="entry name" value="ABC1_TM_sf"/>
</dbReference>
<dbReference type="KEGG" id="nmus:H7A79_1715"/>
<dbReference type="Pfam" id="PF00664">
    <property type="entry name" value="ABC_membrane"/>
    <property type="match status" value="1"/>
</dbReference>
<dbReference type="Pfam" id="PF03412">
    <property type="entry name" value="Peptidase_C39"/>
    <property type="match status" value="1"/>
</dbReference>
<dbReference type="GO" id="GO:0031640">
    <property type="term" value="P:killing of cells of another organism"/>
    <property type="evidence" value="ECO:0007669"/>
    <property type="project" value="UniProtKB-KW"/>
</dbReference>
<dbReference type="InterPro" id="IPR039421">
    <property type="entry name" value="Type_1_exporter"/>
</dbReference>
<dbReference type="GO" id="GO:0005524">
    <property type="term" value="F:ATP binding"/>
    <property type="evidence" value="ECO:0007669"/>
    <property type="project" value="UniProtKB-KW"/>
</dbReference>
<evidence type="ECO:0000256" key="8">
    <source>
        <dbReference type="ARBA" id="ARBA00022989"/>
    </source>
</evidence>
<dbReference type="PROSITE" id="PS00211">
    <property type="entry name" value="ABC_TRANSPORTER_1"/>
    <property type="match status" value="1"/>
</dbReference>
<feature type="domain" description="ABC transporter" evidence="14">
    <location>
        <begin position="487"/>
        <end position="705"/>
    </location>
</feature>
<evidence type="ECO:0000256" key="11">
    <source>
        <dbReference type="ARBA" id="ARBA00061173"/>
    </source>
</evidence>
<dbReference type="SUPFAM" id="SSF90123">
    <property type="entry name" value="ABC transporter transmembrane region"/>
    <property type="match status" value="1"/>
</dbReference>
<feature type="transmembrane region" description="Helical" evidence="13">
    <location>
        <begin position="173"/>
        <end position="195"/>
    </location>
</feature>
<dbReference type="RefSeq" id="WP_187001677.1">
    <property type="nucleotide sequence ID" value="NZ_CP060414.2"/>
</dbReference>
<dbReference type="Proteomes" id="UP000516412">
    <property type="component" value="Chromosome"/>
</dbReference>
<feature type="domain" description="Peptidase C39" evidence="16">
    <location>
        <begin position="20"/>
        <end position="139"/>
    </location>
</feature>
<dbReference type="Gene3D" id="1.20.1560.10">
    <property type="entry name" value="ABC transporter type 1, transmembrane domain"/>
    <property type="match status" value="1"/>
</dbReference>
<keyword evidence="2" id="KW-0813">Transport</keyword>
<dbReference type="AlphaFoldDB" id="A0A7H1M8R4"/>
<dbReference type="FunFam" id="3.40.50.300:FF:000299">
    <property type="entry name" value="ABC transporter ATP-binding protein/permease"/>
    <property type="match status" value="1"/>
</dbReference>
<dbReference type="InterPro" id="IPR033838">
    <property type="entry name" value="CvaB_peptidase"/>
</dbReference>
<evidence type="ECO:0000256" key="12">
    <source>
        <dbReference type="ARBA" id="ARBA00072252"/>
    </source>
</evidence>
<evidence type="ECO:0000313" key="17">
    <source>
        <dbReference type="EMBL" id="QNT58029.1"/>
    </source>
</evidence>
<keyword evidence="5" id="KW-0354">Hemolysis</keyword>
<keyword evidence="5" id="KW-0204">Cytolysis</keyword>
<dbReference type="SUPFAM" id="SSF52540">
    <property type="entry name" value="P-loop containing nucleoside triphosphate hydrolases"/>
    <property type="match status" value="1"/>
</dbReference>
<dbReference type="Gene3D" id="3.90.70.10">
    <property type="entry name" value="Cysteine proteinases"/>
    <property type="match status" value="1"/>
</dbReference>
<evidence type="ECO:0000256" key="6">
    <source>
        <dbReference type="ARBA" id="ARBA00022741"/>
    </source>
</evidence>
<dbReference type="InterPro" id="IPR005074">
    <property type="entry name" value="Peptidase_C39"/>
</dbReference>
<dbReference type="GO" id="GO:0006508">
    <property type="term" value="P:proteolysis"/>
    <property type="evidence" value="ECO:0007669"/>
    <property type="project" value="InterPro"/>
</dbReference>
<protein>
    <recommendedName>
        <fullName evidence="12">Cyclolysin secretion/processing ATP-binding protein CyaB</fullName>
    </recommendedName>
</protein>
<gene>
    <name evidence="17" type="ORF">H7A79_1715</name>
</gene>
<name>A0A7H1M8R4_9NEIS</name>
<evidence type="ECO:0000256" key="3">
    <source>
        <dbReference type="ARBA" id="ARBA00022475"/>
    </source>
</evidence>
<feature type="transmembrane region" description="Helical" evidence="13">
    <location>
        <begin position="207"/>
        <end position="227"/>
    </location>
</feature>
<evidence type="ECO:0000256" key="10">
    <source>
        <dbReference type="ARBA" id="ARBA00055355"/>
    </source>
</evidence>
<dbReference type="InterPro" id="IPR027417">
    <property type="entry name" value="P-loop_NTPase"/>
</dbReference>
<dbReference type="CDD" id="cd02419">
    <property type="entry name" value="Peptidase_C39C"/>
    <property type="match status" value="1"/>
</dbReference>
<sequence length="705" mass="79605">MSYVERLSFGFSKKLPIVLQTEIAECGLACLTAIAGYHGYHSDLRTMRQKYSLSQKGLTLADIVRFANDLNLTSRALRLDLDDLPNLRTPCILHWDLNHFVVLKEVVKDGIMIMDPAVGMRKIKQEEVSQKFTGIALELWPNTHFEAKEDKQKIKILTLLKGVTGIKRSLAQVLLLAFALEIFGLASPFLMQWVIDHVIVTADRNLLITLALGFGLLKILEQLTGLLQAWVNMHLTTTLNVQWKANIFKRLLELPADYFTKRHLGDVISRFGAIDNIQETLTSTAFKSVLSGIMAVFTLVLMFYYSWLLTAVVLIALVLYIIIRIAAYYPLRNATEENIVHDAKQNTYFMETVRGIHTVKLFEKNEQRHSSWMTLFVDTVNTDLTKQKLTNIFDFANKLLFGVEGILIVYLGADKILDGGFTVGALTAFWAYKNQFETRVGELVDQYIKIRMLSLHAERLADIVLTETETEKTKEIYIPEIEGDIDIVVDDVSFRYSETEPYILKNISLNIKQGESLAFIGSSGCGKTTLMNILIGNLTPESGKVLVNGHDIHQLSPRFIRGLSGTVTQDDVLFAGSISENICFFDETPDQQKIVQCAAMAMIHEDIMQMPMGYETLIGDMGNALSGGQKQRIILARALYREPKILFLDEATSHLDMENEQAINNNLKFLNITKIMVAHRKETIESADRVIDMEALQHKAQHSAE</sequence>
<dbReference type="PANTHER" id="PTHR24221:SF606">
    <property type="entry name" value="COLICIN V SECRETION-PROCESSING ATP-BINDING PROTEIN"/>
    <property type="match status" value="1"/>
</dbReference>
<dbReference type="CDD" id="cd18567">
    <property type="entry name" value="ABC_6TM_CvaB_RaxB_like"/>
    <property type="match status" value="1"/>
</dbReference>
<dbReference type="EMBL" id="CP060414">
    <property type="protein sequence ID" value="QNT58029.1"/>
    <property type="molecule type" value="Genomic_DNA"/>
</dbReference>
<dbReference type="PROSITE" id="PS50990">
    <property type="entry name" value="PEPTIDASE_C39"/>
    <property type="match status" value="1"/>
</dbReference>
<comment type="subcellular location">
    <subcellularLocation>
        <location evidence="1">Cell membrane</location>
        <topology evidence="1">Multi-pass membrane protein</topology>
    </subcellularLocation>
</comment>
<evidence type="ECO:0000256" key="13">
    <source>
        <dbReference type="SAM" id="Phobius"/>
    </source>
</evidence>
<dbReference type="GO" id="GO:0005886">
    <property type="term" value="C:plasma membrane"/>
    <property type="evidence" value="ECO:0007669"/>
    <property type="project" value="UniProtKB-SubCell"/>
</dbReference>
<evidence type="ECO:0000259" key="14">
    <source>
        <dbReference type="PROSITE" id="PS50893"/>
    </source>
</evidence>
<proteinExistence type="inferred from homology"/>
<keyword evidence="4 13" id="KW-0812">Transmembrane</keyword>
<evidence type="ECO:0000256" key="5">
    <source>
        <dbReference type="ARBA" id="ARBA00022735"/>
    </source>
</evidence>
<dbReference type="Pfam" id="PF00005">
    <property type="entry name" value="ABC_tran"/>
    <property type="match status" value="1"/>
</dbReference>
<comment type="function">
    <text evidence="10">Involved in the export of calmodulin-sensitive adenylate cyclase-hemolysin (cyclolysin).</text>
</comment>
<keyword evidence="7" id="KW-0067">ATP-binding</keyword>
<comment type="similarity">
    <text evidence="11">Belongs to the ABC transporter superfamily. Cyclolysin exporter (TC 3.A.1.109.2) family.</text>
</comment>
<evidence type="ECO:0000256" key="1">
    <source>
        <dbReference type="ARBA" id="ARBA00004651"/>
    </source>
</evidence>
<evidence type="ECO:0000259" key="16">
    <source>
        <dbReference type="PROSITE" id="PS50990"/>
    </source>
</evidence>
<dbReference type="GO" id="GO:0034040">
    <property type="term" value="F:ATPase-coupled lipid transmembrane transporter activity"/>
    <property type="evidence" value="ECO:0007669"/>
    <property type="project" value="TreeGrafter"/>
</dbReference>
<dbReference type="InterPro" id="IPR011527">
    <property type="entry name" value="ABC1_TM_dom"/>
</dbReference>
<evidence type="ECO:0000256" key="4">
    <source>
        <dbReference type="ARBA" id="ARBA00022692"/>
    </source>
</evidence>
<organism evidence="17 18">
    <name type="scientific">Neisseria musculi</name>
    <dbReference type="NCBI Taxonomy" id="1815583"/>
    <lineage>
        <taxon>Bacteria</taxon>
        <taxon>Pseudomonadati</taxon>
        <taxon>Pseudomonadota</taxon>
        <taxon>Betaproteobacteria</taxon>
        <taxon>Neisseriales</taxon>
        <taxon>Neisseriaceae</taxon>
        <taxon>Neisseria</taxon>
    </lineage>
</organism>
<dbReference type="SMART" id="SM00382">
    <property type="entry name" value="AAA"/>
    <property type="match status" value="1"/>
</dbReference>
<dbReference type="Gene3D" id="3.40.50.300">
    <property type="entry name" value="P-loop containing nucleotide triphosphate hydrolases"/>
    <property type="match status" value="1"/>
</dbReference>
<evidence type="ECO:0000256" key="2">
    <source>
        <dbReference type="ARBA" id="ARBA00022448"/>
    </source>
</evidence>
<feature type="domain" description="ABC transmembrane type-1" evidence="15">
    <location>
        <begin position="173"/>
        <end position="452"/>
    </location>
</feature>
<reference evidence="17" key="1">
    <citation type="submission" date="2024-06" db="EMBL/GenBank/DDBJ databases">
        <title>Complete Genome Sequence of mouse commensal type strain Neisseria musculi.</title>
        <authorList>
            <person name="Thapa E."/>
            <person name="Aluvathingal J."/>
            <person name="Nadendla S."/>
            <person name="Mehta A."/>
            <person name="Tettelin H."/>
            <person name="Weyand N.J."/>
        </authorList>
    </citation>
    <scope>NUCLEOTIDE SEQUENCE</scope>
    <source>
        <strain evidence="17">NW831</strain>
    </source>
</reference>
<evidence type="ECO:0000313" key="18">
    <source>
        <dbReference type="Proteomes" id="UP000516412"/>
    </source>
</evidence>
<keyword evidence="8 13" id="KW-1133">Transmembrane helix</keyword>
<keyword evidence="18" id="KW-1185">Reference proteome</keyword>